<dbReference type="Pfam" id="PF02458">
    <property type="entry name" value="Transferase"/>
    <property type="match status" value="1"/>
</dbReference>
<keyword evidence="4" id="KW-1185">Reference proteome</keyword>
<keyword evidence="2" id="KW-0012">Acyltransferase</keyword>
<protein>
    <submittedName>
        <fullName evidence="5">Anthocyanin 5-aromatic acyltransferase-like</fullName>
    </submittedName>
</protein>
<dbReference type="OrthoDB" id="1862401at2759"/>
<dbReference type="GO" id="GO:0016747">
    <property type="term" value="F:acyltransferase activity, transferring groups other than amino-acyl groups"/>
    <property type="evidence" value="ECO:0007669"/>
    <property type="project" value="UniProtKB-ARBA"/>
</dbReference>
<evidence type="ECO:0000256" key="3">
    <source>
        <dbReference type="SAM" id="MobiDB-lite"/>
    </source>
</evidence>
<dbReference type="KEGG" id="nnu:104605599"/>
<evidence type="ECO:0000313" key="5">
    <source>
        <dbReference type="RefSeq" id="XP_010268734.1"/>
    </source>
</evidence>
<dbReference type="InterPro" id="IPR051504">
    <property type="entry name" value="Plant_metabolite_acyltrans"/>
</dbReference>
<proteinExistence type="predicted"/>
<feature type="region of interest" description="Disordered" evidence="3">
    <location>
        <begin position="225"/>
        <end position="248"/>
    </location>
</feature>
<accession>A0A1U8ALR6</accession>
<evidence type="ECO:0000313" key="4">
    <source>
        <dbReference type="Proteomes" id="UP000189703"/>
    </source>
</evidence>
<sequence length="492" mass="54535">MAAIQSIKVLEKCQVSPPATSIEQKSLQLTFFDVMWLYFRRPSRLLFYEFPHPVILLTESIIPNLKNSLSLALQHFYILAGNLTQLLPSTEPELRYVNGDSISLTIAESSDDFNYLCGHHPRDENRFHPLVPQLPSLSDSQTVPLLAIQVTLFPNSGFSIGITSSHVVADGRSLFHFIRSWATVCRLGGDSPLSSASLPFYDRTVIDDPDGLIKTVWRKEIENLKPNKGKSSSSSSKQSSNSEVVPTESRVPKATFVVSREEIDHLKQWVLARQRKDEDQNVAAPLHLSAFVVMCAVTWVCLIKAGATKDSPNKEMEHFIFSVDCRDRLRDPAVPATYMGNCVAPGYADAKKSDLTGEDGIVIAAKAISDGIKRFEDGLVLRGGEWWISEVNQVILRCREGMVTVAGYPRFGVYEMDFGWGKPNKYETIGMGEGHFSLYDSRDGKGAVEVGLALPALKMEAFSTFFAHSLKVDCNGWGGGDRDWPHQGASTV</sequence>
<organism evidence="4 5">
    <name type="scientific">Nelumbo nucifera</name>
    <name type="common">Sacred lotus</name>
    <dbReference type="NCBI Taxonomy" id="4432"/>
    <lineage>
        <taxon>Eukaryota</taxon>
        <taxon>Viridiplantae</taxon>
        <taxon>Streptophyta</taxon>
        <taxon>Embryophyta</taxon>
        <taxon>Tracheophyta</taxon>
        <taxon>Spermatophyta</taxon>
        <taxon>Magnoliopsida</taxon>
        <taxon>Proteales</taxon>
        <taxon>Nelumbonaceae</taxon>
        <taxon>Nelumbo</taxon>
    </lineage>
</organism>
<dbReference type="OMA" id="CKVELTH"/>
<evidence type="ECO:0000256" key="2">
    <source>
        <dbReference type="ARBA" id="ARBA00023315"/>
    </source>
</evidence>
<keyword evidence="1" id="KW-0808">Transferase</keyword>
<dbReference type="InterPro" id="IPR023213">
    <property type="entry name" value="CAT-like_dom_sf"/>
</dbReference>
<dbReference type="AlphaFoldDB" id="A0A1U8ALR6"/>
<dbReference type="eggNOG" id="ENOG502QPXT">
    <property type="taxonomic scope" value="Eukaryota"/>
</dbReference>
<gene>
    <name evidence="5" type="primary">LOC104605599</name>
</gene>
<feature type="compositionally biased region" description="Low complexity" evidence="3">
    <location>
        <begin position="229"/>
        <end position="242"/>
    </location>
</feature>
<dbReference type="Gene3D" id="3.30.559.10">
    <property type="entry name" value="Chloramphenicol acetyltransferase-like domain"/>
    <property type="match status" value="2"/>
</dbReference>
<dbReference type="Proteomes" id="UP000189703">
    <property type="component" value="Unplaced"/>
</dbReference>
<dbReference type="PANTHER" id="PTHR31625">
    <property type="match status" value="1"/>
</dbReference>
<dbReference type="RefSeq" id="XP_010268734.1">
    <property type="nucleotide sequence ID" value="XM_010270432.1"/>
</dbReference>
<name>A0A1U8ALR6_NELNU</name>
<reference evidence="5" key="1">
    <citation type="submission" date="2025-08" db="UniProtKB">
        <authorList>
            <consortium name="RefSeq"/>
        </authorList>
    </citation>
    <scope>IDENTIFICATION</scope>
</reference>
<evidence type="ECO:0000256" key="1">
    <source>
        <dbReference type="ARBA" id="ARBA00022679"/>
    </source>
</evidence>
<dbReference type="GeneID" id="104605599"/>
<dbReference type="FunCoup" id="A0A1U8ALR6">
    <property type="interactions" value="25"/>
</dbReference>